<reference evidence="2 3" key="1">
    <citation type="submission" date="2023-02" db="EMBL/GenBank/DDBJ databases">
        <title>LHISI_Scaffold_Assembly.</title>
        <authorList>
            <person name="Stuart O.P."/>
            <person name="Cleave R."/>
            <person name="Magrath M.J.L."/>
            <person name="Mikheyev A.S."/>
        </authorList>
    </citation>
    <scope>NUCLEOTIDE SEQUENCE [LARGE SCALE GENOMIC DNA]</scope>
    <source>
        <strain evidence="2">Daus_M_001</strain>
        <tissue evidence="2">Leg muscle</tissue>
    </source>
</reference>
<organism evidence="2 3">
    <name type="scientific">Dryococelus australis</name>
    <dbReference type="NCBI Taxonomy" id="614101"/>
    <lineage>
        <taxon>Eukaryota</taxon>
        <taxon>Metazoa</taxon>
        <taxon>Ecdysozoa</taxon>
        <taxon>Arthropoda</taxon>
        <taxon>Hexapoda</taxon>
        <taxon>Insecta</taxon>
        <taxon>Pterygota</taxon>
        <taxon>Neoptera</taxon>
        <taxon>Polyneoptera</taxon>
        <taxon>Phasmatodea</taxon>
        <taxon>Verophasmatodea</taxon>
        <taxon>Anareolatae</taxon>
        <taxon>Phasmatidae</taxon>
        <taxon>Eurycanthinae</taxon>
        <taxon>Dryococelus</taxon>
    </lineage>
</organism>
<name>A0ABQ9GQC3_9NEOP</name>
<sequence>MSSIVRNDSQMRKSGNDSSPGIEHCSPRWEASTTPPRPTSRRQWCNYSQRMLFKDAVRVEQRWSDWRVAWVLTAVNPVLSEFQSRTAVGSWPCFLVVARRRAARSRKLAGHCCHTQPTDGAGMFGVQLVTQKRAACGQIVFCYVDHMWPIANNRQEASYQDPSFLQNIVTGNGTWCYRFDPELKHSPTSPPSKKSCLQKEKVKTMLIAFFDNDGIISTRNLFLRANTELRRTRNWMLLHGNAPEHCAIRVRKFLAQCGIPVLRQLPYLSDLADPHQLGVGSSQDTHFLKCRGVRSAVYIPPPLMTLSRRLVGGYSVPGHPHMTHDRFHAHLSTPRCGGAFRRFPSPTLRGPIMLPPVYRYHILLFPHTNYLPGEEGLRSNRDTSMFC</sequence>
<feature type="region of interest" description="Disordered" evidence="1">
    <location>
        <begin position="1"/>
        <end position="41"/>
    </location>
</feature>
<evidence type="ECO:0000256" key="1">
    <source>
        <dbReference type="SAM" id="MobiDB-lite"/>
    </source>
</evidence>
<dbReference type="Gene3D" id="3.30.420.10">
    <property type="entry name" value="Ribonuclease H-like superfamily/Ribonuclease H"/>
    <property type="match status" value="1"/>
</dbReference>
<keyword evidence="3" id="KW-1185">Reference proteome</keyword>
<dbReference type="InterPro" id="IPR036397">
    <property type="entry name" value="RNaseH_sf"/>
</dbReference>
<evidence type="ECO:0008006" key="4">
    <source>
        <dbReference type="Google" id="ProtNLM"/>
    </source>
</evidence>
<dbReference type="Proteomes" id="UP001159363">
    <property type="component" value="Chromosome 9"/>
</dbReference>
<accession>A0ABQ9GQC3</accession>
<proteinExistence type="predicted"/>
<protein>
    <recommendedName>
        <fullName evidence="4">Tc1-like transposase DDE domain-containing protein</fullName>
    </recommendedName>
</protein>
<evidence type="ECO:0000313" key="3">
    <source>
        <dbReference type="Proteomes" id="UP001159363"/>
    </source>
</evidence>
<comment type="caution">
    <text evidence="2">The sequence shown here is derived from an EMBL/GenBank/DDBJ whole genome shotgun (WGS) entry which is preliminary data.</text>
</comment>
<evidence type="ECO:0000313" key="2">
    <source>
        <dbReference type="EMBL" id="KAJ8874219.1"/>
    </source>
</evidence>
<gene>
    <name evidence="2" type="ORF">PR048_025061</name>
</gene>
<dbReference type="EMBL" id="JARBHB010000010">
    <property type="protein sequence ID" value="KAJ8874219.1"/>
    <property type="molecule type" value="Genomic_DNA"/>
</dbReference>